<evidence type="ECO:0000313" key="1">
    <source>
        <dbReference type="EMBL" id="KAI3673616.1"/>
    </source>
</evidence>
<evidence type="ECO:0000313" key="2">
    <source>
        <dbReference type="Proteomes" id="UP001055879"/>
    </source>
</evidence>
<protein>
    <submittedName>
        <fullName evidence="1">Uncharacterized protein</fullName>
    </submittedName>
</protein>
<dbReference type="Proteomes" id="UP001055879">
    <property type="component" value="Linkage Group LG15"/>
</dbReference>
<dbReference type="EMBL" id="CM042061">
    <property type="protein sequence ID" value="KAI3673616.1"/>
    <property type="molecule type" value="Genomic_DNA"/>
</dbReference>
<sequence length="130" mass="14189">MMALDLNVRDFYRTAEVVVTSINRSDKSSPSPLPSPTYSPCRLTEVIGFIGEYLLQNTISGVPASSFASKSMIFTANRFIIAKMDSKVTVITKVPSGIIGRDVASNELEELRHSASRGQLMWTSTSPMGL</sequence>
<organism evidence="1 2">
    <name type="scientific">Arctium lappa</name>
    <name type="common">Greater burdock</name>
    <name type="synonym">Lappa major</name>
    <dbReference type="NCBI Taxonomy" id="4217"/>
    <lineage>
        <taxon>Eukaryota</taxon>
        <taxon>Viridiplantae</taxon>
        <taxon>Streptophyta</taxon>
        <taxon>Embryophyta</taxon>
        <taxon>Tracheophyta</taxon>
        <taxon>Spermatophyta</taxon>
        <taxon>Magnoliopsida</taxon>
        <taxon>eudicotyledons</taxon>
        <taxon>Gunneridae</taxon>
        <taxon>Pentapetalae</taxon>
        <taxon>asterids</taxon>
        <taxon>campanulids</taxon>
        <taxon>Asterales</taxon>
        <taxon>Asteraceae</taxon>
        <taxon>Carduoideae</taxon>
        <taxon>Cardueae</taxon>
        <taxon>Arctiinae</taxon>
        <taxon>Arctium</taxon>
    </lineage>
</organism>
<keyword evidence="2" id="KW-1185">Reference proteome</keyword>
<accession>A0ACB8XTV1</accession>
<name>A0ACB8XTV1_ARCLA</name>
<reference evidence="1 2" key="2">
    <citation type="journal article" date="2022" name="Mol. Ecol. Resour.">
        <title>The genomes of chicory, endive, great burdock and yacon provide insights into Asteraceae paleo-polyploidization history and plant inulin production.</title>
        <authorList>
            <person name="Fan W."/>
            <person name="Wang S."/>
            <person name="Wang H."/>
            <person name="Wang A."/>
            <person name="Jiang F."/>
            <person name="Liu H."/>
            <person name="Zhao H."/>
            <person name="Xu D."/>
            <person name="Zhang Y."/>
        </authorList>
    </citation>
    <scope>NUCLEOTIDE SEQUENCE [LARGE SCALE GENOMIC DNA]</scope>
    <source>
        <strain evidence="2">cv. Niubang</strain>
    </source>
</reference>
<proteinExistence type="predicted"/>
<comment type="caution">
    <text evidence="1">The sequence shown here is derived from an EMBL/GenBank/DDBJ whole genome shotgun (WGS) entry which is preliminary data.</text>
</comment>
<reference evidence="2" key="1">
    <citation type="journal article" date="2022" name="Mol. Ecol. Resour.">
        <title>The genomes of chicory, endive, great burdock and yacon provide insights into Asteraceae palaeo-polyploidization history and plant inulin production.</title>
        <authorList>
            <person name="Fan W."/>
            <person name="Wang S."/>
            <person name="Wang H."/>
            <person name="Wang A."/>
            <person name="Jiang F."/>
            <person name="Liu H."/>
            <person name="Zhao H."/>
            <person name="Xu D."/>
            <person name="Zhang Y."/>
        </authorList>
    </citation>
    <scope>NUCLEOTIDE SEQUENCE [LARGE SCALE GENOMIC DNA]</scope>
    <source>
        <strain evidence="2">cv. Niubang</strain>
    </source>
</reference>
<gene>
    <name evidence="1" type="ORF">L6452_39740</name>
</gene>